<gene>
    <name evidence="1" type="ORF">LCGC14_1151770</name>
</gene>
<proteinExistence type="predicted"/>
<evidence type="ECO:0000313" key="1">
    <source>
        <dbReference type="EMBL" id="KKM99039.1"/>
    </source>
</evidence>
<dbReference type="AlphaFoldDB" id="A0A0F9LV57"/>
<comment type="caution">
    <text evidence="1">The sequence shown here is derived from an EMBL/GenBank/DDBJ whole genome shotgun (WGS) entry which is preliminary data.</text>
</comment>
<reference evidence="1" key="1">
    <citation type="journal article" date="2015" name="Nature">
        <title>Complex archaea that bridge the gap between prokaryotes and eukaryotes.</title>
        <authorList>
            <person name="Spang A."/>
            <person name="Saw J.H."/>
            <person name="Jorgensen S.L."/>
            <person name="Zaremba-Niedzwiedzka K."/>
            <person name="Martijn J."/>
            <person name="Lind A.E."/>
            <person name="van Eijk R."/>
            <person name="Schleper C."/>
            <person name="Guy L."/>
            <person name="Ettema T.J."/>
        </authorList>
    </citation>
    <scope>NUCLEOTIDE SEQUENCE</scope>
</reference>
<accession>A0A0F9LV57</accession>
<dbReference type="EMBL" id="LAZR01005545">
    <property type="protein sequence ID" value="KKM99039.1"/>
    <property type="molecule type" value="Genomic_DNA"/>
</dbReference>
<sequence length="176" mass="19484">MTVPEADNTQAFPLREPSMTDKTREEIAAAIARGQGDRFTLLPTQAKRFFGDGPTQSEFLRRADLLLDEVRVNGVPLSELIEKAESGKLVELDSDQTLPVESHPCPLMRSDGHGGVYRVESAYEAVWRKLGQAFIDAGFRRVKPQTLVCSGINCDQYTHRCIAYGEPADNCPMVKG</sequence>
<name>A0A0F9LV57_9ZZZZ</name>
<organism evidence="1">
    <name type="scientific">marine sediment metagenome</name>
    <dbReference type="NCBI Taxonomy" id="412755"/>
    <lineage>
        <taxon>unclassified sequences</taxon>
        <taxon>metagenomes</taxon>
        <taxon>ecological metagenomes</taxon>
    </lineage>
</organism>
<protein>
    <submittedName>
        <fullName evidence="1">Uncharacterized protein</fullName>
    </submittedName>
</protein>